<keyword evidence="2" id="KW-0489">Methyltransferase</keyword>
<dbReference type="Proteomes" id="UP000241010">
    <property type="component" value="Unassembled WGS sequence"/>
</dbReference>
<evidence type="ECO:0000313" key="2">
    <source>
        <dbReference type="EMBL" id="PTE19369.1"/>
    </source>
</evidence>
<proteinExistence type="predicted"/>
<dbReference type="SUPFAM" id="SSF53335">
    <property type="entry name" value="S-adenosyl-L-methionine-dependent methyltransferases"/>
    <property type="match status" value="1"/>
</dbReference>
<dbReference type="GO" id="GO:0008168">
    <property type="term" value="F:methyltransferase activity"/>
    <property type="evidence" value="ECO:0007669"/>
    <property type="project" value="UniProtKB-KW"/>
</dbReference>
<name>A0A2T4JN77_9RHOB</name>
<dbReference type="AlphaFoldDB" id="A0A2T4JN77"/>
<keyword evidence="3" id="KW-1185">Reference proteome</keyword>
<accession>A0A2T4JN77</accession>
<dbReference type="RefSeq" id="WP_107666074.1">
    <property type="nucleotide sequence ID" value="NZ_PZKG01000291.1"/>
</dbReference>
<reference evidence="2 3" key="1">
    <citation type="submission" date="2018-03" db="EMBL/GenBank/DDBJ databases">
        <title>Cereibacter changlensis.</title>
        <authorList>
            <person name="Meyer T.E."/>
            <person name="Miller S."/>
            <person name="Lodha T."/>
            <person name="Gandham S."/>
            <person name="Chintalapati S."/>
            <person name="Chintalapati V.R."/>
        </authorList>
    </citation>
    <scope>NUCLEOTIDE SEQUENCE [LARGE SCALE GENOMIC DNA]</scope>
    <source>
        <strain evidence="2 3">JA139</strain>
    </source>
</reference>
<gene>
    <name evidence="2" type="ORF">C5F48_23315</name>
</gene>
<dbReference type="GO" id="GO:0032259">
    <property type="term" value="P:methylation"/>
    <property type="evidence" value="ECO:0007669"/>
    <property type="project" value="UniProtKB-KW"/>
</dbReference>
<dbReference type="Pfam" id="PF13708">
    <property type="entry name" value="DUF4942"/>
    <property type="match status" value="1"/>
</dbReference>
<dbReference type="InterPro" id="IPR002052">
    <property type="entry name" value="DNA_methylase_N6_adenine_CS"/>
</dbReference>
<dbReference type="Gene3D" id="3.40.50.150">
    <property type="entry name" value="Vaccinia Virus protein VP39"/>
    <property type="match status" value="1"/>
</dbReference>
<evidence type="ECO:0000259" key="1">
    <source>
        <dbReference type="Pfam" id="PF13708"/>
    </source>
</evidence>
<dbReference type="InterPro" id="IPR031339">
    <property type="entry name" value="DUF4942"/>
</dbReference>
<dbReference type="OrthoDB" id="9806213at2"/>
<keyword evidence="2" id="KW-0808">Transferase</keyword>
<organism evidence="2 3">
    <name type="scientific">Cereibacter changlensis JA139</name>
    <dbReference type="NCBI Taxonomy" id="1188249"/>
    <lineage>
        <taxon>Bacteria</taxon>
        <taxon>Pseudomonadati</taxon>
        <taxon>Pseudomonadota</taxon>
        <taxon>Alphaproteobacteria</taxon>
        <taxon>Rhodobacterales</taxon>
        <taxon>Paracoccaceae</taxon>
        <taxon>Cereibacter</taxon>
    </lineage>
</organism>
<sequence>MSKIEKIDQPATSATGLVSMQFIGRICDARTAALAQYEAAARALAATFAEVRAAGDVAGVAHGGHGCARHSTRETKGMALLFGEDFDPAASITAARRDLDARIWTRLLEETGLRSMMDLQERRAFDTSLCGDDVPEATIENVTATFQRLCADAETIFLRGLARAFSSLDRRFKSHDGFKVGSRIILDRLMSDMGTWNHRSDVEGALIDIERIFAMFDGEQPSPGGLRRAIEANRGWGARQSETETRYFKVRIFKNGNAHLWMQRPDLVQKVNLKLAAYYGDALADAAPADCGPDIFKTRSNVPAKDLAFYPTPAAVAEVALKELYCRSGMRVLEPSAGVGNLVWPLLDKGALVDAIEIHPDRAAALQGRQRPGLTVKCANFLSMPPQEIYDAVVMNPPFAGTHYMDHVMQAWAFLKPGGKLVAILPASASVNETPKHEKFRAWAAKVNRDRWSRVFTDLPAESFREVGVNINTVVMTLSK</sequence>
<dbReference type="CDD" id="cd02440">
    <property type="entry name" value="AdoMet_MTases"/>
    <property type="match status" value="1"/>
</dbReference>
<dbReference type="InterPro" id="IPR029063">
    <property type="entry name" value="SAM-dependent_MTases_sf"/>
</dbReference>
<dbReference type="PROSITE" id="PS00092">
    <property type="entry name" value="N6_MTASE"/>
    <property type="match status" value="1"/>
</dbReference>
<dbReference type="PRINTS" id="PR00507">
    <property type="entry name" value="N12N6MTFRASE"/>
</dbReference>
<dbReference type="EMBL" id="PZKG01000291">
    <property type="protein sequence ID" value="PTE19369.1"/>
    <property type="molecule type" value="Genomic_DNA"/>
</dbReference>
<evidence type="ECO:0000313" key="3">
    <source>
        <dbReference type="Proteomes" id="UP000241010"/>
    </source>
</evidence>
<feature type="domain" description="DUF4942" evidence="1">
    <location>
        <begin position="97"/>
        <end position="281"/>
    </location>
</feature>
<dbReference type="GO" id="GO:0003676">
    <property type="term" value="F:nucleic acid binding"/>
    <property type="evidence" value="ECO:0007669"/>
    <property type="project" value="InterPro"/>
</dbReference>
<protein>
    <submittedName>
        <fullName evidence="2">Adenine methyltransferase</fullName>
    </submittedName>
</protein>
<comment type="caution">
    <text evidence="2">The sequence shown here is derived from an EMBL/GenBank/DDBJ whole genome shotgun (WGS) entry which is preliminary data.</text>
</comment>